<reference evidence="2 3" key="1">
    <citation type="submission" date="2021-09" db="EMBL/GenBank/DDBJ databases">
        <title>The complete genome sequence of a new microorganism.</title>
        <authorList>
            <person name="Zi Z."/>
        </authorList>
    </citation>
    <scope>NUCLEOTIDE SEQUENCE [LARGE SCALE GENOMIC DNA]</scope>
    <source>
        <strain evidence="2 3">WGZ8</strain>
    </source>
</reference>
<evidence type="ECO:0000313" key="3">
    <source>
        <dbReference type="Proteomes" id="UP000704176"/>
    </source>
</evidence>
<dbReference type="RefSeq" id="WP_224311709.1">
    <property type="nucleotide sequence ID" value="NZ_JAIRBM010000003.1"/>
</dbReference>
<dbReference type="EMBL" id="JAIRBM010000003">
    <property type="protein sequence ID" value="MBZ6075610.1"/>
    <property type="molecule type" value="Genomic_DNA"/>
</dbReference>
<dbReference type="Proteomes" id="UP000704176">
    <property type="component" value="Unassembled WGS sequence"/>
</dbReference>
<gene>
    <name evidence="2" type="ORF">K9B37_04815</name>
</gene>
<keyword evidence="3" id="KW-1185">Reference proteome</keyword>
<feature type="region of interest" description="Disordered" evidence="1">
    <location>
        <begin position="1"/>
        <end position="24"/>
    </location>
</feature>
<proteinExistence type="predicted"/>
<sequence length="265" mass="28611">MPQAIDADWDDDPLDLDDERPSQRGRSRLPWLRMCLISGLTVAALVHFARQDDRQSRPTAEPKDVPASPLIAPPPAWRPLPQASAVFGLEKAFAPPLLTARQHTSGAREDTVLLGQFGDPRHARLVVTQGSPDGGKRSFFVDTVRKAAEAGLSVTRNAQSRLMATKFGPVEIAEMTLAGATEQTCQAFRFADADSAFGIQGWLCGVDPQSIDPTQTACFIDRVTLAGTDSLILKAFFAHAERNRTEACALAARTAAIAVKSPVRP</sequence>
<evidence type="ECO:0000313" key="2">
    <source>
        <dbReference type="EMBL" id="MBZ6075610.1"/>
    </source>
</evidence>
<evidence type="ECO:0000256" key="1">
    <source>
        <dbReference type="SAM" id="MobiDB-lite"/>
    </source>
</evidence>
<accession>A0ABS7VKF3</accession>
<comment type="caution">
    <text evidence="2">The sequence shown here is derived from an EMBL/GenBank/DDBJ whole genome shotgun (WGS) entry which is preliminary data.</text>
</comment>
<feature type="region of interest" description="Disordered" evidence="1">
    <location>
        <begin position="52"/>
        <end position="75"/>
    </location>
</feature>
<protein>
    <submittedName>
        <fullName evidence="2">Uncharacterized protein</fullName>
    </submittedName>
</protein>
<name>A0ABS7VKF3_9HYPH</name>
<feature type="compositionally biased region" description="Basic and acidic residues" evidence="1">
    <location>
        <begin position="52"/>
        <end position="64"/>
    </location>
</feature>
<organism evidence="2 3">
    <name type="scientific">Microvirga puerhi</name>
    <dbReference type="NCBI Taxonomy" id="2876078"/>
    <lineage>
        <taxon>Bacteria</taxon>
        <taxon>Pseudomonadati</taxon>
        <taxon>Pseudomonadota</taxon>
        <taxon>Alphaproteobacteria</taxon>
        <taxon>Hyphomicrobiales</taxon>
        <taxon>Methylobacteriaceae</taxon>
        <taxon>Microvirga</taxon>
    </lineage>
</organism>
<feature type="compositionally biased region" description="Acidic residues" evidence="1">
    <location>
        <begin position="7"/>
        <end position="18"/>
    </location>
</feature>